<dbReference type="Proteomes" id="UP001590951">
    <property type="component" value="Unassembled WGS sequence"/>
</dbReference>
<reference evidence="2 3" key="1">
    <citation type="submission" date="2024-09" db="EMBL/GenBank/DDBJ databases">
        <title>Rethinking Asexuality: The Enigmatic Case of Functional Sexual Genes in Lepraria (Stereocaulaceae).</title>
        <authorList>
            <person name="Doellman M."/>
            <person name="Sun Y."/>
            <person name="Barcenas-Pena A."/>
            <person name="Lumbsch H.T."/>
            <person name="Grewe F."/>
        </authorList>
    </citation>
    <scope>NUCLEOTIDE SEQUENCE [LARGE SCALE GENOMIC DNA]</scope>
    <source>
        <strain evidence="2 3">Grewe 0041</strain>
    </source>
</reference>
<protein>
    <submittedName>
        <fullName evidence="2">Uncharacterized protein</fullName>
    </submittedName>
</protein>
<gene>
    <name evidence="2" type="ORF">ABVK25_007605</name>
</gene>
<comment type="caution">
    <text evidence="2">The sequence shown here is derived from an EMBL/GenBank/DDBJ whole genome shotgun (WGS) entry which is preliminary data.</text>
</comment>
<dbReference type="EMBL" id="JBHFEH010000029">
    <property type="protein sequence ID" value="KAL2052163.1"/>
    <property type="molecule type" value="Genomic_DNA"/>
</dbReference>
<keyword evidence="3" id="KW-1185">Reference proteome</keyword>
<organism evidence="2 3">
    <name type="scientific">Lepraria finkii</name>
    <dbReference type="NCBI Taxonomy" id="1340010"/>
    <lineage>
        <taxon>Eukaryota</taxon>
        <taxon>Fungi</taxon>
        <taxon>Dikarya</taxon>
        <taxon>Ascomycota</taxon>
        <taxon>Pezizomycotina</taxon>
        <taxon>Lecanoromycetes</taxon>
        <taxon>OSLEUM clade</taxon>
        <taxon>Lecanoromycetidae</taxon>
        <taxon>Lecanorales</taxon>
        <taxon>Lecanorineae</taxon>
        <taxon>Stereocaulaceae</taxon>
        <taxon>Lepraria</taxon>
    </lineage>
</organism>
<sequence length="293" mass="31461">MGKAPPVPPRVTQSIYDAEAKILCASNSIPDLKSYAAVSPENRYQRSGTPIPDSTSPAAISSENQDQRSNAPMPGSASAAATGSPYDPQIFVKKSWDGSVPSREQTPSLEDGMTDDLCGLHMSAKKARELGHAMGFSADHLTNKVCTGSIQRQQSKDKIARNTVDFKSSKSKASIAMRSSSHTKSPKLADHFGFFAMPGESQEDFSQSHFSVKERHNPDTSVPGIYNGHAIVRITVRKTGKDGVLSASNSHALASAIFNLLNAIGLASWMQAHLLIQQRGGWVVGHAFSRPQT</sequence>
<evidence type="ECO:0000256" key="1">
    <source>
        <dbReference type="SAM" id="MobiDB-lite"/>
    </source>
</evidence>
<feature type="compositionally biased region" description="Polar residues" evidence="1">
    <location>
        <begin position="45"/>
        <end position="70"/>
    </location>
</feature>
<feature type="compositionally biased region" description="Low complexity" evidence="1">
    <location>
        <begin position="71"/>
        <end position="85"/>
    </location>
</feature>
<feature type="region of interest" description="Disordered" evidence="1">
    <location>
        <begin position="40"/>
        <end position="114"/>
    </location>
</feature>
<accession>A0ABR4B8K8</accession>
<proteinExistence type="predicted"/>
<evidence type="ECO:0000313" key="2">
    <source>
        <dbReference type="EMBL" id="KAL2052163.1"/>
    </source>
</evidence>
<name>A0ABR4B8K8_9LECA</name>
<evidence type="ECO:0000313" key="3">
    <source>
        <dbReference type="Proteomes" id="UP001590951"/>
    </source>
</evidence>